<name>A0AAV2G6C3_9ROSI</name>
<reference evidence="1 2" key="1">
    <citation type="submission" date="2024-04" db="EMBL/GenBank/DDBJ databases">
        <authorList>
            <person name="Fracassetti M."/>
        </authorList>
    </citation>
    <scope>NUCLEOTIDE SEQUENCE [LARGE SCALE GENOMIC DNA]</scope>
</reference>
<dbReference type="EMBL" id="OZ034821">
    <property type="protein sequence ID" value="CAL1406233.1"/>
    <property type="molecule type" value="Genomic_DNA"/>
</dbReference>
<protein>
    <submittedName>
        <fullName evidence="1">Uncharacterized protein</fullName>
    </submittedName>
</protein>
<organism evidence="1 2">
    <name type="scientific">Linum trigynum</name>
    <dbReference type="NCBI Taxonomy" id="586398"/>
    <lineage>
        <taxon>Eukaryota</taxon>
        <taxon>Viridiplantae</taxon>
        <taxon>Streptophyta</taxon>
        <taxon>Embryophyta</taxon>
        <taxon>Tracheophyta</taxon>
        <taxon>Spermatophyta</taxon>
        <taxon>Magnoliopsida</taxon>
        <taxon>eudicotyledons</taxon>
        <taxon>Gunneridae</taxon>
        <taxon>Pentapetalae</taxon>
        <taxon>rosids</taxon>
        <taxon>fabids</taxon>
        <taxon>Malpighiales</taxon>
        <taxon>Linaceae</taxon>
        <taxon>Linum</taxon>
    </lineage>
</organism>
<accession>A0AAV2G6C3</accession>
<evidence type="ECO:0000313" key="2">
    <source>
        <dbReference type="Proteomes" id="UP001497516"/>
    </source>
</evidence>
<proteinExistence type="predicted"/>
<dbReference type="Proteomes" id="UP001497516">
    <property type="component" value="Chromosome 8"/>
</dbReference>
<sequence length="136" mass="16013">MKSMKKALRKLNREVYSDISEKVRQVEQQLMTLHQESLMHPDENSSRAKKAMQLQYDELRKQKDSFYWQKSRIGCLTRGDKCNKFFHQSLKVRNSKKAIRKLISEAGEELVDIELIADEAVSYYKNLFGVVNKNLL</sequence>
<keyword evidence="2" id="KW-1185">Reference proteome</keyword>
<dbReference type="AlphaFoldDB" id="A0AAV2G6C3"/>
<evidence type="ECO:0000313" key="1">
    <source>
        <dbReference type="EMBL" id="CAL1406233.1"/>
    </source>
</evidence>
<gene>
    <name evidence="1" type="ORF">LTRI10_LOCUS45971</name>
</gene>